<dbReference type="NCBIfam" id="NF045485">
    <property type="entry name" value="FPPsyn"/>
    <property type="match status" value="1"/>
</dbReference>
<dbReference type="PANTHER" id="PTHR43281">
    <property type="entry name" value="FARNESYL DIPHOSPHATE SYNTHASE"/>
    <property type="match status" value="1"/>
</dbReference>
<proteinExistence type="inferred from homology"/>
<dbReference type="PROSITE" id="PS00723">
    <property type="entry name" value="POLYPRENYL_SYNTHASE_1"/>
    <property type="match status" value="1"/>
</dbReference>
<protein>
    <submittedName>
        <fullName evidence="8">Geranylgeranyl diphosphate synthase, type II</fullName>
    </submittedName>
</protein>
<comment type="caution">
    <text evidence="8">The sequence shown here is derived from an EMBL/GenBank/DDBJ whole genome shotgun (WGS) entry which is preliminary data.</text>
</comment>
<reference evidence="8 9" key="1">
    <citation type="submission" date="2016-11" db="EMBL/GenBank/DDBJ databases">
        <authorList>
            <person name="Varghese N."/>
            <person name="Submissions S."/>
        </authorList>
    </citation>
    <scope>NUCLEOTIDE SEQUENCE [LARGE SCALE GENOMIC DNA]</scope>
    <source>
        <strain evidence="8 9">DSM 20664</strain>
    </source>
</reference>
<dbReference type="InterPro" id="IPR008949">
    <property type="entry name" value="Isoprenoid_synthase_dom_sf"/>
</dbReference>
<dbReference type="SFLD" id="SFLDS00005">
    <property type="entry name" value="Isoprenoid_Synthase_Type_I"/>
    <property type="match status" value="1"/>
</dbReference>
<evidence type="ECO:0000256" key="4">
    <source>
        <dbReference type="ARBA" id="ARBA00022723"/>
    </source>
</evidence>
<dbReference type="SUPFAM" id="SSF48576">
    <property type="entry name" value="Terpenoid synthases"/>
    <property type="match status" value="1"/>
</dbReference>
<evidence type="ECO:0000256" key="3">
    <source>
        <dbReference type="ARBA" id="ARBA00022679"/>
    </source>
</evidence>
<dbReference type="Pfam" id="PF00348">
    <property type="entry name" value="polyprenyl_synt"/>
    <property type="match status" value="1"/>
</dbReference>
<comment type="similarity">
    <text evidence="2 7">Belongs to the FPP/GGPP synthase family.</text>
</comment>
<dbReference type="CDD" id="cd00685">
    <property type="entry name" value="Trans_IPPS_HT"/>
    <property type="match status" value="1"/>
</dbReference>
<dbReference type="Proteomes" id="UP000185093">
    <property type="component" value="Unassembled WGS sequence"/>
</dbReference>
<dbReference type="RefSeq" id="WP_084532135.1">
    <property type="nucleotide sequence ID" value="NZ_FSQZ01000001.1"/>
</dbReference>
<keyword evidence="4" id="KW-0479">Metal-binding</keyword>
<evidence type="ECO:0000256" key="2">
    <source>
        <dbReference type="ARBA" id="ARBA00006706"/>
    </source>
</evidence>
<evidence type="ECO:0000313" key="8">
    <source>
        <dbReference type="EMBL" id="SIN62884.1"/>
    </source>
</evidence>
<evidence type="ECO:0000313" key="9">
    <source>
        <dbReference type="Proteomes" id="UP000185093"/>
    </source>
</evidence>
<gene>
    <name evidence="8" type="ORF">SAMN05444368_0268</name>
</gene>
<dbReference type="InterPro" id="IPR033749">
    <property type="entry name" value="Polyprenyl_synt_CS"/>
</dbReference>
<accession>A0ABY1JB30</accession>
<keyword evidence="9" id="KW-1185">Reference proteome</keyword>
<dbReference type="SFLD" id="SFLDG01017">
    <property type="entry name" value="Polyprenyl_Transferase_Like"/>
    <property type="match status" value="1"/>
</dbReference>
<name>A0ABY1JB30_9BACT</name>
<evidence type="ECO:0000256" key="6">
    <source>
        <dbReference type="ARBA" id="ARBA00023229"/>
    </source>
</evidence>
<dbReference type="InterPro" id="IPR000092">
    <property type="entry name" value="Polyprenyl_synt"/>
</dbReference>
<keyword evidence="3 7" id="KW-0808">Transferase</keyword>
<dbReference type="Gene3D" id="1.10.600.10">
    <property type="entry name" value="Farnesyl Diphosphate Synthase"/>
    <property type="match status" value="1"/>
</dbReference>
<organism evidence="8 9">
    <name type="scientific">Acetomicrobium flavidum</name>
    <dbReference type="NCBI Taxonomy" id="49896"/>
    <lineage>
        <taxon>Bacteria</taxon>
        <taxon>Thermotogati</taxon>
        <taxon>Synergistota</taxon>
        <taxon>Synergistia</taxon>
        <taxon>Synergistales</taxon>
        <taxon>Acetomicrobiaceae</taxon>
        <taxon>Acetomicrobium</taxon>
    </lineage>
</organism>
<dbReference type="PANTHER" id="PTHR43281:SF1">
    <property type="entry name" value="FARNESYL DIPHOSPHATE SYNTHASE"/>
    <property type="match status" value="1"/>
</dbReference>
<evidence type="ECO:0000256" key="7">
    <source>
        <dbReference type="RuleBase" id="RU004466"/>
    </source>
</evidence>
<evidence type="ECO:0000256" key="1">
    <source>
        <dbReference type="ARBA" id="ARBA00001946"/>
    </source>
</evidence>
<dbReference type="EMBL" id="FSQZ01000001">
    <property type="protein sequence ID" value="SIN62884.1"/>
    <property type="molecule type" value="Genomic_DNA"/>
</dbReference>
<comment type="cofactor">
    <cofactor evidence="1">
        <name>Mg(2+)</name>
        <dbReference type="ChEBI" id="CHEBI:18420"/>
    </cofactor>
</comment>
<dbReference type="InterPro" id="IPR053378">
    <property type="entry name" value="Prenyl_diphosphate_synthase"/>
</dbReference>
<dbReference type="PROSITE" id="PS00444">
    <property type="entry name" value="POLYPRENYL_SYNTHASE_2"/>
    <property type="match status" value="1"/>
</dbReference>
<sequence length="299" mass="32890">MNHKNDLRVLFEQKKEIMDRYLSDTLAKRDIPERLAQCIAYSLLNGGKRVRPALCMILSERLGIMQDKVMPLAAAFEMAHTASLIHDDLPCMDNDDYRRGKLTNHKVYGEAMAVLAGDALLVFAFEHALQELPKQGFDKTNILNALGIFANALGPAGICGGQTLDMMQDAVKDEENYVWDMCERKTATLLRATLTAPAALAGADGKIMSHLYNYGTHLGISFQIVDDILDVTGSVQELGKTPGKDVKSGKLTFVTVYGLQRAKKLAEEETSKAIEAIVPLGGNFKIFVEIAEHFAGRSK</sequence>
<keyword evidence="6" id="KW-0414">Isoprene biosynthesis</keyword>
<keyword evidence="5" id="KW-0460">Magnesium</keyword>
<evidence type="ECO:0000256" key="5">
    <source>
        <dbReference type="ARBA" id="ARBA00022842"/>
    </source>
</evidence>